<gene>
    <name evidence="1" type="ORF">PFICI_11619</name>
</gene>
<dbReference type="RefSeq" id="XP_007838391.1">
    <property type="nucleotide sequence ID" value="XM_007840200.1"/>
</dbReference>
<dbReference type="AlphaFoldDB" id="W3WSY1"/>
<evidence type="ECO:0000313" key="1">
    <source>
        <dbReference type="EMBL" id="ETS76232.1"/>
    </source>
</evidence>
<dbReference type="EMBL" id="KI912117">
    <property type="protein sequence ID" value="ETS76232.1"/>
    <property type="molecule type" value="Genomic_DNA"/>
</dbReference>
<protein>
    <submittedName>
        <fullName evidence="1">Uncharacterized protein</fullName>
    </submittedName>
</protein>
<dbReference type="GeneID" id="19276632"/>
<dbReference type="STRING" id="1229662.W3WSY1"/>
<organism evidence="1 2">
    <name type="scientific">Pestalotiopsis fici (strain W106-1 / CGMCC3.15140)</name>
    <dbReference type="NCBI Taxonomy" id="1229662"/>
    <lineage>
        <taxon>Eukaryota</taxon>
        <taxon>Fungi</taxon>
        <taxon>Dikarya</taxon>
        <taxon>Ascomycota</taxon>
        <taxon>Pezizomycotina</taxon>
        <taxon>Sordariomycetes</taxon>
        <taxon>Xylariomycetidae</taxon>
        <taxon>Amphisphaeriales</taxon>
        <taxon>Sporocadaceae</taxon>
        <taxon>Pestalotiopsis</taxon>
    </lineage>
</organism>
<dbReference type="OrthoDB" id="5102280at2759"/>
<dbReference type="KEGG" id="pfy:PFICI_11619"/>
<dbReference type="HOGENOM" id="CLU_735896_0_0_1"/>
<dbReference type="eggNOG" id="ENOG502SZEF">
    <property type="taxonomic scope" value="Eukaryota"/>
</dbReference>
<evidence type="ECO:0000313" key="2">
    <source>
        <dbReference type="Proteomes" id="UP000030651"/>
    </source>
</evidence>
<keyword evidence="2" id="KW-1185">Reference proteome</keyword>
<dbReference type="Proteomes" id="UP000030651">
    <property type="component" value="Unassembled WGS sequence"/>
</dbReference>
<reference evidence="2" key="1">
    <citation type="journal article" date="2015" name="BMC Genomics">
        <title>Genomic and transcriptomic analysis of the endophytic fungus Pestalotiopsis fici reveals its lifestyle and high potential for synthesis of natural products.</title>
        <authorList>
            <person name="Wang X."/>
            <person name="Zhang X."/>
            <person name="Liu L."/>
            <person name="Xiang M."/>
            <person name="Wang W."/>
            <person name="Sun X."/>
            <person name="Che Y."/>
            <person name="Guo L."/>
            <person name="Liu G."/>
            <person name="Guo L."/>
            <person name="Wang C."/>
            <person name="Yin W.B."/>
            <person name="Stadler M."/>
            <person name="Zhang X."/>
            <person name="Liu X."/>
        </authorList>
    </citation>
    <scope>NUCLEOTIDE SEQUENCE [LARGE SCALE GENOMIC DNA]</scope>
    <source>
        <strain evidence="2">W106-1 / CGMCC3.15140</strain>
    </source>
</reference>
<accession>W3WSY1</accession>
<sequence length="376" mass="42807">MSGTNLQSTTEVKAYVGSAAAAMGAYTRVKQHLKQANPSTENDDLLAQETFHYTFTSQQDVVPNFFLGAILEKPCDSDDLRRARRPVVMLEALLITYLGLCPQGINTQYCPALVCKFNAVLREGLELPNLADVTLNRSWPLWNQSGGRKKCGNCHGNHRDKDRCKACKHFLATQGYERPIVPCEERSCCVKDCTGSTNPQWYYLDLSLMDQTKVRCHRCYVWWRKHGCDRTRFNPGQESNETFVCSTCQESVQDGFMKRCKVDVLRPWTDENNRCLPRHLNLHPIKVSPMRNDENGNTLPAECVKCDRKLAADSRNFRRIDSSQPWSASNLQCITRYARSNVKKKFGEKPENTNAPIKKDKDGNVLPCTIYICYGN</sequence>
<dbReference type="InParanoid" id="W3WSY1"/>
<proteinExistence type="predicted"/>
<name>W3WSY1_PESFW</name>